<name>A0ABQ4NF28_9BACL</name>
<accession>A0ABQ4NF28</accession>
<dbReference type="InterPro" id="IPR036388">
    <property type="entry name" value="WH-like_DNA-bd_sf"/>
</dbReference>
<dbReference type="SUPFAM" id="SSF48295">
    <property type="entry name" value="TrpR-like"/>
    <property type="match status" value="1"/>
</dbReference>
<reference evidence="3 4" key="1">
    <citation type="submission" date="2021-04" db="EMBL/GenBank/DDBJ databases">
        <title>Draft genome sequence of Paenibacillus cisolokensis, LC2-13A.</title>
        <authorList>
            <person name="Uke A."/>
            <person name="Chhe C."/>
            <person name="Baramee S."/>
            <person name="Kosugi A."/>
        </authorList>
    </citation>
    <scope>NUCLEOTIDE SEQUENCE [LARGE SCALE GENOMIC DNA]</scope>
    <source>
        <strain evidence="3 4">LC2-13A</strain>
    </source>
</reference>
<dbReference type="Pfam" id="PF13518">
    <property type="entry name" value="HTH_28"/>
    <property type="match status" value="1"/>
</dbReference>
<gene>
    <name evidence="3" type="ORF">PACILC2_53950</name>
</gene>
<evidence type="ECO:0000256" key="1">
    <source>
        <dbReference type="SAM" id="Coils"/>
    </source>
</evidence>
<feature type="coiled-coil region" evidence="1">
    <location>
        <begin position="71"/>
        <end position="98"/>
    </location>
</feature>
<dbReference type="EMBL" id="BOVJ01000216">
    <property type="protein sequence ID" value="GIQ66827.1"/>
    <property type="molecule type" value="Genomic_DNA"/>
</dbReference>
<dbReference type="Gene3D" id="1.10.10.10">
    <property type="entry name" value="Winged helix-like DNA-binding domain superfamily/Winged helix DNA-binding domain"/>
    <property type="match status" value="1"/>
</dbReference>
<organism evidence="3 4">
    <name type="scientific">Paenibacillus cisolokensis</name>
    <dbReference type="NCBI Taxonomy" id="1658519"/>
    <lineage>
        <taxon>Bacteria</taxon>
        <taxon>Bacillati</taxon>
        <taxon>Bacillota</taxon>
        <taxon>Bacilli</taxon>
        <taxon>Bacillales</taxon>
        <taxon>Paenibacillaceae</taxon>
        <taxon>Paenibacillus</taxon>
    </lineage>
</organism>
<dbReference type="InterPro" id="IPR055247">
    <property type="entry name" value="InsJ-like_HTH"/>
</dbReference>
<evidence type="ECO:0000313" key="4">
    <source>
        <dbReference type="Proteomes" id="UP000680304"/>
    </source>
</evidence>
<evidence type="ECO:0000313" key="3">
    <source>
        <dbReference type="EMBL" id="GIQ66827.1"/>
    </source>
</evidence>
<feature type="domain" description="Insertion element IS150 protein InsJ-like helix-turn-helix" evidence="2">
    <location>
        <begin position="11"/>
        <end position="61"/>
    </location>
</feature>
<proteinExistence type="predicted"/>
<keyword evidence="4" id="KW-1185">Reference proteome</keyword>
<dbReference type="Proteomes" id="UP000680304">
    <property type="component" value="Unassembled WGS sequence"/>
</dbReference>
<dbReference type="InterPro" id="IPR010921">
    <property type="entry name" value="Trp_repressor/repl_initiator"/>
</dbReference>
<keyword evidence="1" id="KW-0175">Coiled coil</keyword>
<sequence length="106" mass="12708">MTKGRATTWQERIEIVLYCLAHHKDYGKAAKQFQVSYQQVYGWVRKYEAGGEEALRDGRGRTKAPEELTMEEQQRLAMKRLEYENERLRAENALLKKLQEFERRDR</sequence>
<evidence type="ECO:0000259" key="2">
    <source>
        <dbReference type="Pfam" id="PF13518"/>
    </source>
</evidence>
<comment type="caution">
    <text evidence="3">The sequence shown here is derived from an EMBL/GenBank/DDBJ whole genome shotgun (WGS) entry which is preliminary data.</text>
</comment>
<protein>
    <recommendedName>
        <fullName evidence="2">Insertion element IS150 protein InsJ-like helix-turn-helix domain-containing protein</fullName>
    </recommendedName>
</protein>